<dbReference type="GO" id="GO:0010181">
    <property type="term" value="F:FMN binding"/>
    <property type="evidence" value="ECO:0007669"/>
    <property type="project" value="TreeGrafter"/>
</dbReference>
<accession>A0A0U5EQ66</accession>
<keyword evidence="3" id="KW-1185">Reference proteome</keyword>
<dbReference type="Proteomes" id="UP000069902">
    <property type="component" value="Chromosome cPNK"/>
</dbReference>
<dbReference type="EMBL" id="LN879502">
    <property type="protein sequence ID" value="CUI16259.1"/>
    <property type="molecule type" value="Genomic_DNA"/>
</dbReference>
<dbReference type="Pfam" id="PF03358">
    <property type="entry name" value="FMN_red"/>
    <property type="match status" value="1"/>
</dbReference>
<dbReference type="PANTHER" id="PTHR30543:SF21">
    <property type="entry name" value="NAD(P)H-DEPENDENT FMN REDUCTASE LOT6"/>
    <property type="match status" value="1"/>
</dbReference>
<name>A0A0U5EQ66_9BACT</name>
<gene>
    <name evidence="2" type="ORF">PNK_0632</name>
</gene>
<organism evidence="2 3">
    <name type="scientific">Candidatus Protochlamydia naegleriophila</name>
    <dbReference type="NCBI Taxonomy" id="389348"/>
    <lineage>
        <taxon>Bacteria</taxon>
        <taxon>Pseudomonadati</taxon>
        <taxon>Chlamydiota</taxon>
        <taxon>Chlamydiia</taxon>
        <taxon>Parachlamydiales</taxon>
        <taxon>Parachlamydiaceae</taxon>
        <taxon>Candidatus Protochlamydia</taxon>
    </lineage>
</organism>
<dbReference type="GO" id="GO:0005829">
    <property type="term" value="C:cytosol"/>
    <property type="evidence" value="ECO:0007669"/>
    <property type="project" value="TreeGrafter"/>
</dbReference>
<dbReference type="STRING" id="389348.PNK_0632"/>
<dbReference type="InterPro" id="IPR029039">
    <property type="entry name" value="Flavoprotein-like_sf"/>
</dbReference>
<dbReference type="Gene3D" id="3.40.50.360">
    <property type="match status" value="1"/>
</dbReference>
<reference evidence="3" key="1">
    <citation type="submission" date="2015-09" db="EMBL/GenBank/DDBJ databases">
        <authorList>
            <person name="Bertelli C."/>
        </authorList>
    </citation>
    <scope>NUCLEOTIDE SEQUENCE [LARGE SCALE GENOMIC DNA]</scope>
    <source>
        <strain evidence="3">KNic</strain>
    </source>
</reference>
<dbReference type="InterPro" id="IPR005025">
    <property type="entry name" value="FMN_Rdtase-like_dom"/>
</dbReference>
<dbReference type="AlphaFoldDB" id="A0A0U5EQ66"/>
<dbReference type="FunCoup" id="A0A0U5EQ66">
    <property type="interactions" value="26"/>
</dbReference>
<evidence type="ECO:0000259" key="1">
    <source>
        <dbReference type="Pfam" id="PF03358"/>
    </source>
</evidence>
<dbReference type="PATRIC" id="fig|389348.3.peg.694"/>
<dbReference type="KEGG" id="pnl:PNK_0632"/>
<dbReference type="RefSeq" id="WP_059060241.1">
    <property type="nucleotide sequence ID" value="NZ_LN879502.1"/>
</dbReference>
<sequence length="182" mass="19933">MKIVAIGGSLRPHSYTYQALQVALSSIHNPAIQTELIDLRTLQLPFCDGSSLYTAFPDVEIFRQKVKSASGVLLATPEYHGSLSGVLKNALDLLDIEQLGGKAVGLIAVVGGVHSTSALNTLRLICRQLHCWVLPDQLIIPHAASSFDVNGQLIDKELEERLSKMTHYLVEIAEKLQRKANH</sequence>
<dbReference type="SUPFAM" id="SSF52218">
    <property type="entry name" value="Flavoproteins"/>
    <property type="match status" value="1"/>
</dbReference>
<evidence type="ECO:0000313" key="3">
    <source>
        <dbReference type="Proteomes" id="UP000069902"/>
    </source>
</evidence>
<dbReference type="InParanoid" id="A0A0U5EQ66"/>
<dbReference type="GO" id="GO:0016491">
    <property type="term" value="F:oxidoreductase activity"/>
    <property type="evidence" value="ECO:0007669"/>
    <property type="project" value="InterPro"/>
</dbReference>
<proteinExistence type="predicted"/>
<dbReference type="PANTHER" id="PTHR30543">
    <property type="entry name" value="CHROMATE REDUCTASE"/>
    <property type="match status" value="1"/>
</dbReference>
<protein>
    <submittedName>
        <fullName evidence="2">NADPH-dependent FMN reductase</fullName>
    </submittedName>
</protein>
<dbReference type="InterPro" id="IPR050712">
    <property type="entry name" value="NAD(P)H-dep_reductase"/>
</dbReference>
<feature type="domain" description="NADPH-dependent FMN reductase-like" evidence="1">
    <location>
        <begin position="1"/>
        <end position="144"/>
    </location>
</feature>
<evidence type="ECO:0000313" key="2">
    <source>
        <dbReference type="EMBL" id="CUI16259.1"/>
    </source>
</evidence>